<dbReference type="OrthoDB" id="408631at2759"/>
<dbReference type="GO" id="GO:0016787">
    <property type="term" value="F:hydrolase activity"/>
    <property type="evidence" value="ECO:0007669"/>
    <property type="project" value="InterPro"/>
</dbReference>
<accession>A0A498IPR5</accession>
<dbReference type="EMBL" id="RDQH01000337">
    <property type="protein sequence ID" value="RXH83952.1"/>
    <property type="molecule type" value="Genomic_DNA"/>
</dbReference>
<gene>
    <name evidence="3" type="ORF">DVH24_013197</name>
</gene>
<proteinExistence type="inferred from homology"/>
<keyword evidence="4" id="KW-1185">Reference proteome</keyword>
<dbReference type="STRING" id="3750.A0A498IPR5"/>
<sequence length="136" mass="15742">MRVIRLIAIQPSLGGKEKTELETWLPKKGLAITLEQTNWYWKAFLLEGSDRDHAVANVFGPESHCVLGVRFPTTIVFVGSFDPLQDWQKICYQGLKKNRIQAYLIEYLNSFHAFYAFPELILLEKNSLCNEILCYE</sequence>
<evidence type="ECO:0000256" key="1">
    <source>
        <dbReference type="ARBA" id="ARBA00010515"/>
    </source>
</evidence>
<organism evidence="3 4">
    <name type="scientific">Malus domestica</name>
    <name type="common">Apple</name>
    <name type="synonym">Pyrus malus</name>
    <dbReference type="NCBI Taxonomy" id="3750"/>
    <lineage>
        <taxon>Eukaryota</taxon>
        <taxon>Viridiplantae</taxon>
        <taxon>Streptophyta</taxon>
        <taxon>Embryophyta</taxon>
        <taxon>Tracheophyta</taxon>
        <taxon>Spermatophyta</taxon>
        <taxon>Magnoliopsida</taxon>
        <taxon>eudicotyledons</taxon>
        <taxon>Gunneridae</taxon>
        <taxon>Pentapetalae</taxon>
        <taxon>rosids</taxon>
        <taxon>fabids</taxon>
        <taxon>Rosales</taxon>
        <taxon>Rosaceae</taxon>
        <taxon>Amygdaloideae</taxon>
        <taxon>Maleae</taxon>
        <taxon>Malus</taxon>
    </lineage>
</organism>
<dbReference type="KEGG" id="mdm:103448254"/>
<evidence type="ECO:0000313" key="4">
    <source>
        <dbReference type="Proteomes" id="UP000290289"/>
    </source>
</evidence>
<comment type="similarity">
    <text evidence="1">Belongs to the 'GDXG' lipolytic enzyme family.</text>
</comment>
<dbReference type="InterPro" id="IPR013094">
    <property type="entry name" value="AB_hydrolase_3"/>
</dbReference>
<feature type="domain" description="Alpha/beta hydrolase fold-3" evidence="2">
    <location>
        <begin position="6"/>
        <end position="115"/>
    </location>
</feature>
<dbReference type="Gene3D" id="3.40.50.1820">
    <property type="entry name" value="alpha/beta hydrolase"/>
    <property type="match status" value="1"/>
</dbReference>
<evidence type="ECO:0000259" key="2">
    <source>
        <dbReference type="Pfam" id="PF07859"/>
    </source>
</evidence>
<protein>
    <recommendedName>
        <fullName evidence="2">Alpha/beta hydrolase fold-3 domain-containing protein</fullName>
    </recommendedName>
</protein>
<comment type="caution">
    <text evidence="3">The sequence shown here is derived from an EMBL/GenBank/DDBJ whole genome shotgun (WGS) entry which is preliminary data.</text>
</comment>
<dbReference type="AlphaFoldDB" id="A0A498IPR5"/>
<dbReference type="InterPro" id="IPR029058">
    <property type="entry name" value="AB_hydrolase_fold"/>
</dbReference>
<name>A0A498IPR5_MALDO</name>
<dbReference type="SUPFAM" id="SSF53474">
    <property type="entry name" value="alpha/beta-Hydrolases"/>
    <property type="match status" value="1"/>
</dbReference>
<dbReference type="Proteomes" id="UP000290289">
    <property type="component" value="Chromosome 11"/>
</dbReference>
<dbReference type="SMR" id="A0A498IPR5"/>
<evidence type="ECO:0000313" key="3">
    <source>
        <dbReference type="EMBL" id="RXH83952.1"/>
    </source>
</evidence>
<dbReference type="Pfam" id="PF07859">
    <property type="entry name" value="Abhydrolase_3"/>
    <property type="match status" value="1"/>
</dbReference>
<reference evidence="3 4" key="1">
    <citation type="submission" date="2018-10" db="EMBL/GenBank/DDBJ databases">
        <title>A high-quality apple genome assembly.</title>
        <authorList>
            <person name="Hu J."/>
        </authorList>
    </citation>
    <scope>NUCLEOTIDE SEQUENCE [LARGE SCALE GENOMIC DNA]</scope>
    <source>
        <strain evidence="4">cv. HFTH1</strain>
        <tissue evidence="3">Young leaf</tissue>
    </source>
</reference>